<name>A0A5C6X4I6_9DELT</name>
<protein>
    <submittedName>
        <fullName evidence="2">Uncharacterized protein</fullName>
    </submittedName>
</protein>
<proteinExistence type="predicted"/>
<reference evidence="2 3" key="1">
    <citation type="submission" date="2019-08" db="EMBL/GenBank/DDBJ databases">
        <title>Bradymonadales sp. TMQ2.</title>
        <authorList>
            <person name="Liang Q."/>
        </authorList>
    </citation>
    <scope>NUCLEOTIDE SEQUENCE [LARGE SCALE GENOMIC DNA]</scope>
    <source>
        <strain evidence="2 3">TMQ2</strain>
    </source>
</reference>
<dbReference type="EMBL" id="VOSL01000054">
    <property type="protein sequence ID" value="TXD34500.1"/>
    <property type="molecule type" value="Genomic_DNA"/>
</dbReference>
<dbReference type="AlphaFoldDB" id="A0A5C6X4I6"/>
<feature type="chain" id="PRO_5023021606" evidence="1">
    <location>
        <begin position="25"/>
        <end position="187"/>
    </location>
</feature>
<feature type="signal peptide" evidence="1">
    <location>
        <begin position="1"/>
        <end position="24"/>
    </location>
</feature>
<dbReference type="OrthoDB" id="9801455at2"/>
<sequence>MQTSARLIKTIMLASTLACSQATSNDGNANYDVFSFEEPTPPELPHCTDSAYFLHSEAYYEWMDHNFNGYRGPYCIRTEDGFGGSWDYCDEHFGDTGPIPEYYSYCRNPAIWLDINNPTETMVRETPCLWWPIKYEKDTGQCLYDIVCVPEDRLTEIGWPAGLGFEYYETIAPEGSHCPQRADQIID</sequence>
<gene>
    <name evidence="2" type="ORF">FRC96_12810</name>
</gene>
<organism evidence="2 3">
    <name type="scientific">Lujinxingia vulgaris</name>
    <dbReference type="NCBI Taxonomy" id="2600176"/>
    <lineage>
        <taxon>Bacteria</taxon>
        <taxon>Deltaproteobacteria</taxon>
        <taxon>Bradymonadales</taxon>
        <taxon>Lujinxingiaceae</taxon>
        <taxon>Lujinxingia</taxon>
    </lineage>
</organism>
<dbReference type="RefSeq" id="WP_146974881.1">
    <property type="nucleotide sequence ID" value="NZ_VOSL01000054.1"/>
</dbReference>
<accession>A0A5C6X4I6</accession>
<dbReference type="Proteomes" id="UP000321046">
    <property type="component" value="Unassembled WGS sequence"/>
</dbReference>
<keyword evidence="1" id="KW-0732">Signal</keyword>
<comment type="caution">
    <text evidence="2">The sequence shown here is derived from an EMBL/GenBank/DDBJ whole genome shotgun (WGS) entry which is preliminary data.</text>
</comment>
<evidence type="ECO:0000313" key="2">
    <source>
        <dbReference type="EMBL" id="TXD34500.1"/>
    </source>
</evidence>
<evidence type="ECO:0000313" key="3">
    <source>
        <dbReference type="Proteomes" id="UP000321046"/>
    </source>
</evidence>
<evidence type="ECO:0000256" key="1">
    <source>
        <dbReference type="SAM" id="SignalP"/>
    </source>
</evidence>